<evidence type="ECO:0000259" key="1">
    <source>
        <dbReference type="Pfam" id="PF20076"/>
    </source>
</evidence>
<proteinExistence type="predicted"/>
<feature type="domain" description="DUF6472" evidence="1">
    <location>
        <begin position="4"/>
        <end position="58"/>
    </location>
</feature>
<dbReference type="AlphaFoldDB" id="A0A173TVE4"/>
<organism evidence="2 3">
    <name type="scientific">Faecalibacterium prausnitzii</name>
    <dbReference type="NCBI Taxonomy" id="853"/>
    <lineage>
        <taxon>Bacteria</taxon>
        <taxon>Bacillati</taxon>
        <taxon>Bacillota</taxon>
        <taxon>Clostridia</taxon>
        <taxon>Eubacteriales</taxon>
        <taxon>Oscillospiraceae</taxon>
        <taxon>Faecalibacterium</taxon>
    </lineage>
</organism>
<evidence type="ECO:0000313" key="2">
    <source>
        <dbReference type="EMBL" id="CUN06290.1"/>
    </source>
</evidence>
<accession>A0A173TVE4</accession>
<evidence type="ECO:0000313" key="3">
    <source>
        <dbReference type="Proteomes" id="UP000095649"/>
    </source>
</evidence>
<dbReference type="Proteomes" id="UP000095649">
    <property type="component" value="Unassembled WGS sequence"/>
</dbReference>
<name>A0A173TVE4_9FIRM</name>
<reference evidence="2 3" key="1">
    <citation type="submission" date="2015-09" db="EMBL/GenBank/DDBJ databases">
        <authorList>
            <consortium name="Pathogen Informatics"/>
        </authorList>
    </citation>
    <scope>NUCLEOTIDE SEQUENCE [LARGE SCALE GENOMIC DNA]</scope>
    <source>
        <strain evidence="2 3">2789STDY5834970</strain>
    </source>
</reference>
<dbReference type="InterPro" id="IPR045525">
    <property type="entry name" value="DUF6472"/>
</dbReference>
<dbReference type="Pfam" id="PF20076">
    <property type="entry name" value="DUF6472"/>
    <property type="match status" value="1"/>
</dbReference>
<dbReference type="EMBL" id="CYXN01000013">
    <property type="protein sequence ID" value="CUN06290.1"/>
    <property type="molecule type" value="Genomic_DNA"/>
</dbReference>
<sequence length="59" mass="6663">MSDPCELCLNNIQDEYGSYYCAQGAALDEDEMARYLARNTAACPFFEPGDEYKIVSKQN</sequence>
<dbReference type="OrthoDB" id="1823132at2"/>
<dbReference type="RefSeq" id="WP_055186194.1">
    <property type="nucleotide sequence ID" value="NZ_CYXN01000013.1"/>
</dbReference>
<gene>
    <name evidence="2" type="ORF">ERS852582_01753</name>
</gene>
<protein>
    <recommendedName>
        <fullName evidence="1">DUF6472 domain-containing protein</fullName>
    </recommendedName>
</protein>